<dbReference type="RefSeq" id="WP_379048782.1">
    <property type="nucleotide sequence ID" value="NZ_JBHULZ010000041.1"/>
</dbReference>
<feature type="domain" description="Secretion system C-terminal sorting" evidence="4">
    <location>
        <begin position="227"/>
        <end position="287"/>
    </location>
</feature>
<dbReference type="NCBIfam" id="NF038128">
    <property type="entry name" value="choice_anch_J"/>
    <property type="match status" value="1"/>
</dbReference>
<sequence>MKKITLSLAALAAAFTMQAQTTLFEDDFDSYTDFAITNVGNWTLTDVDQQITYGFTGVTFQNAGDPMAFIVFNSTATTPPITPTADADWDARSGTKAMTSFASQNQPNNDWMITPAITLGANGNELTFYAKAADNTFSNEVFDVAISTTDTQTSSFTTLLANQVPTALTWQKFTVNLDNYAGQTVYLAINHKGNDQFGFQVDDFKVVEGALSTDDKEFENFNYFVSNNILNLNAKTNIEHAKVFNILGQQVITKNLAAQNAEINLNNLNDGVYLVQVSIEGQLKSFKVIKK</sequence>
<dbReference type="Pfam" id="PF07675">
    <property type="entry name" value="Cleaved_Adhesin"/>
    <property type="match status" value="1"/>
</dbReference>
<keyword evidence="6" id="KW-1185">Reference proteome</keyword>
<evidence type="ECO:0000259" key="3">
    <source>
        <dbReference type="Pfam" id="PF07675"/>
    </source>
</evidence>
<dbReference type="Pfam" id="PF18962">
    <property type="entry name" value="Por_Secre_tail"/>
    <property type="match status" value="1"/>
</dbReference>
<comment type="caution">
    <text evidence="5">The sequence shown here is derived from an EMBL/GenBank/DDBJ whole genome shotgun (WGS) entry which is preliminary data.</text>
</comment>
<feature type="chain" id="PRO_5046362268" evidence="2">
    <location>
        <begin position="20"/>
        <end position="291"/>
    </location>
</feature>
<keyword evidence="1 2" id="KW-0732">Signal</keyword>
<protein>
    <submittedName>
        <fullName evidence="5">Choice-of-anchor J domain-containing protein</fullName>
    </submittedName>
</protein>
<evidence type="ECO:0000259" key="4">
    <source>
        <dbReference type="Pfam" id="PF18962"/>
    </source>
</evidence>
<accession>A0ABW5SH60</accession>
<feature type="signal peptide" evidence="2">
    <location>
        <begin position="1"/>
        <end position="19"/>
    </location>
</feature>
<dbReference type="InterPro" id="IPR011628">
    <property type="entry name" value="Cleaved_adhesin"/>
</dbReference>
<feature type="domain" description="Cleaved adhesin" evidence="3">
    <location>
        <begin position="90"/>
        <end position="203"/>
    </location>
</feature>
<dbReference type="Gene3D" id="2.60.120.200">
    <property type="match status" value="1"/>
</dbReference>
<dbReference type="EMBL" id="JBHULZ010000041">
    <property type="protein sequence ID" value="MFD2698828.1"/>
    <property type="molecule type" value="Genomic_DNA"/>
</dbReference>
<dbReference type="Proteomes" id="UP001597357">
    <property type="component" value="Unassembled WGS sequence"/>
</dbReference>
<name>A0ABW5SH60_9FLAO</name>
<reference evidence="6" key="1">
    <citation type="journal article" date="2019" name="Int. J. Syst. Evol. Microbiol.">
        <title>The Global Catalogue of Microorganisms (GCM) 10K type strain sequencing project: providing services to taxonomists for standard genome sequencing and annotation.</title>
        <authorList>
            <consortium name="The Broad Institute Genomics Platform"/>
            <consortium name="The Broad Institute Genome Sequencing Center for Infectious Disease"/>
            <person name="Wu L."/>
            <person name="Ma J."/>
        </authorList>
    </citation>
    <scope>NUCLEOTIDE SEQUENCE [LARGE SCALE GENOMIC DNA]</scope>
    <source>
        <strain evidence="6">KCTC 42255</strain>
    </source>
</reference>
<dbReference type="InterPro" id="IPR026444">
    <property type="entry name" value="Secre_tail"/>
</dbReference>
<gene>
    <name evidence="5" type="ORF">ACFSQ0_12580</name>
</gene>
<organism evidence="5 6">
    <name type="scientific">Mesonia sediminis</name>
    <dbReference type="NCBI Taxonomy" id="1703946"/>
    <lineage>
        <taxon>Bacteria</taxon>
        <taxon>Pseudomonadati</taxon>
        <taxon>Bacteroidota</taxon>
        <taxon>Flavobacteriia</taxon>
        <taxon>Flavobacteriales</taxon>
        <taxon>Flavobacteriaceae</taxon>
        <taxon>Mesonia</taxon>
    </lineage>
</organism>
<dbReference type="NCBIfam" id="TIGR04183">
    <property type="entry name" value="Por_Secre_tail"/>
    <property type="match status" value="1"/>
</dbReference>
<evidence type="ECO:0000256" key="1">
    <source>
        <dbReference type="ARBA" id="ARBA00022729"/>
    </source>
</evidence>
<evidence type="ECO:0000256" key="2">
    <source>
        <dbReference type="SAM" id="SignalP"/>
    </source>
</evidence>
<evidence type="ECO:0000313" key="5">
    <source>
        <dbReference type="EMBL" id="MFD2698828.1"/>
    </source>
</evidence>
<proteinExistence type="predicted"/>
<evidence type="ECO:0000313" key="6">
    <source>
        <dbReference type="Proteomes" id="UP001597357"/>
    </source>
</evidence>